<proteinExistence type="predicted"/>
<evidence type="ECO:0000313" key="1">
    <source>
        <dbReference type="EMBL" id="KAK5892498.1"/>
    </source>
</evidence>
<keyword evidence="2" id="KW-1185">Reference proteome</keyword>
<name>A0AAN8BZS0_9TELE</name>
<comment type="caution">
    <text evidence="1">The sequence shown here is derived from an EMBL/GenBank/DDBJ whole genome shotgun (WGS) entry which is preliminary data.</text>
</comment>
<evidence type="ECO:0000313" key="2">
    <source>
        <dbReference type="Proteomes" id="UP001335648"/>
    </source>
</evidence>
<dbReference type="EMBL" id="JAULUE010002055">
    <property type="protein sequence ID" value="KAK5892498.1"/>
    <property type="molecule type" value="Genomic_DNA"/>
</dbReference>
<dbReference type="AlphaFoldDB" id="A0AAN8BZS0"/>
<organism evidence="1 2">
    <name type="scientific">Champsocephalus esox</name>
    <name type="common">pike icefish</name>
    <dbReference type="NCBI Taxonomy" id="159716"/>
    <lineage>
        <taxon>Eukaryota</taxon>
        <taxon>Metazoa</taxon>
        <taxon>Chordata</taxon>
        <taxon>Craniata</taxon>
        <taxon>Vertebrata</taxon>
        <taxon>Euteleostomi</taxon>
        <taxon>Actinopterygii</taxon>
        <taxon>Neopterygii</taxon>
        <taxon>Teleostei</taxon>
        <taxon>Neoteleostei</taxon>
        <taxon>Acanthomorphata</taxon>
        <taxon>Eupercaria</taxon>
        <taxon>Perciformes</taxon>
        <taxon>Notothenioidei</taxon>
        <taxon>Channichthyidae</taxon>
        <taxon>Champsocephalus</taxon>
    </lineage>
</organism>
<reference evidence="1 2" key="1">
    <citation type="journal article" date="2023" name="Mol. Biol. Evol.">
        <title>Genomics of Secondarily Temperate Adaptation in the Only Non-Antarctic Icefish.</title>
        <authorList>
            <person name="Rivera-Colon A.G."/>
            <person name="Rayamajhi N."/>
            <person name="Minhas B.F."/>
            <person name="Madrigal G."/>
            <person name="Bilyk K.T."/>
            <person name="Yoon V."/>
            <person name="Hune M."/>
            <person name="Gregory S."/>
            <person name="Cheng C.H.C."/>
            <person name="Catchen J.M."/>
        </authorList>
    </citation>
    <scope>NUCLEOTIDE SEQUENCE [LARGE SCALE GENOMIC DNA]</scope>
    <source>
        <strain evidence="1">JC2023a</strain>
    </source>
</reference>
<sequence>MAAPRAANYRQVFCSSTVLRPSVILGPSPFAAQRTQDSERNTPVVKIQGTPLRFTVNRCGSEQGGSIQGHSGR</sequence>
<accession>A0AAN8BZS0</accession>
<dbReference type="Proteomes" id="UP001335648">
    <property type="component" value="Unassembled WGS sequence"/>
</dbReference>
<gene>
    <name evidence="1" type="ORF">CesoFtcFv8_012869</name>
</gene>
<protein>
    <submittedName>
        <fullName evidence="1">Uncharacterized protein</fullName>
    </submittedName>
</protein>